<dbReference type="RefSeq" id="WP_094722379.1">
    <property type="nucleotide sequence ID" value="NZ_MWWS01000004.1"/>
</dbReference>
<dbReference type="OrthoDB" id="3360929at2"/>
<dbReference type="Proteomes" id="UP000216004">
    <property type="component" value="Unassembled WGS sequence"/>
</dbReference>
<reference evidence="1 2" key="1">
    <citation type="journal article" date="2017" name="BMC Genomics">
        <title>Comparative genomic and phylogenomic analyses of the Bifidobacteriaceae family.</title>
        <authorList>
            <person name="Lugli G.A."/>
            <person name="Milani C."/>
            <person name="Turroni F."/>
            <person name="Duranti S."/>
            <person name="Mancabelli L."/>
            <person name="Mangifesta M."/>
            <person name="Ferrario C."/>
            <person name="Modesto M."/>
            <person name="Mattarelli P."/>
            <person name="Jiri K."/>
            <person name="van Sinderen D."/>
            <person name="Ventura M."/>
        </authorList>
    </citation>
    <scope>NUCLEOTIDE SEQUENCE [LARGE SCALE GENOMIC DNA]</scope>
    <source>
        <strain evidence="1 2">DSM 22924</strain>
    </source>
</reference>
<evidence type="ECO:0000313" key="2">
    <source>
        <dbReference type="Proteomes" id="UP000216004"/>
    </source>
</evidence>
<organism evidence="1 2">
    <name type="scientific">Bombiscardovia coagulans</name>
    <dbReference type="NCBI Taxonomy" id="686666"/>
    <lineage>
        <taxon>Bacteria</taxon>
        <taxon>Bacillati</taxon>
        <taxon>Actinomycetota</taxon>
        <taxon>Actinomycetes</taxon>
        <taxon>Bifidobacteriales</taxon>
        <taxon>Bifidobacteriaceae</taxon>
        <taxon>Bombiscardovia</taxon>
    </lineage>
</organism>
<comment type="caution">
    <text evidence="1">The sequence shown here is derived from an EMBL/GenBank/DDBJ whole genome shotgun (WGS) entry which is preliminary data.</text>
</comment>
<sequence>MSRKRSKPRLTPVWLPWIRAHLAQYQQDRLVQQSQVLQSVSYEGILAQAWSEADALRVAPLWWVSRDMTTLSVDTAQAGGLPDVEPPSLTGFMVFDGGLPLDFSDMPIAVPSINAIYWIIDGSEPSNHGRVWIIRPHLYTTDPDIRTAHGGLPLAEIPQALHPAVTQVLGDILIAVWALSQEPRVCQTRQAQSSPLDRVPVAHDPQQHHVKMLVLRENLRNPLSHSDTNEPRVWTHRWIVRGFWRNQAFGPDHSLRRKQWIPPFVKGPANLPLIHKETVRIWRR</sequence>
<dbReference type="EMBL" id="MWWS01000004">
    <property type="protein sequence ID" value="OZG49810.1"/>
    <property type="molecule type" value="Genomic_DNA"/>
</dbReference>
<evidence type="ECO:0000313" key="1">
    <source>
        <dbReference type="EMBL" id="OZG49810.1"/>
    </source>
</evidence>
<protein>
    <submittedName>
        <fullName evidence="1">Uncharacterized protein</fullName>
    </submittedName>
</protein>
<dbReference type="AlphaFoldDB" id="A0A261ESG6"/>
<name>A0A261ESG6_9BIFI</name>
<keyword evidence="2" id="KW-1185">Reference proteome</keyword>
<accession>A0A261ESG6</accession>
<gene>
    <name evidence="1" type="ORF">BOCO_0327</name>
</gene>
<proteinExistence type="predicted"/>